<dbReference type="OrthoDB" id="9800519at2"/>
<sequence>MISKKTKYALKALIYLAREYDRGPILIADMARDERIPKKFLELILLALKNAGVLQSKKGKGGGYSLARPPREISMGRVIRVLEGPLAPVPCVSETAYARCEECDDEWSCGIRLVMKDVRDAMAQILDNATLADVLERIEQEKQKSDGALFYAI</sequence>
<dbReference type="PANTHER" id="PTHR33221:SF5">
    <property type="entry name" value="HTH-TYPE TRANSCRIPTIONAL REGULATOR ISCR"/>
    <property type="match status" value="1"/>
</dbReference>
<dbReference type="RefSeq" id="WP_039741602.1">
    <property type="nucleotide sequence ID" value="NZ_CP009788.1"/>
</dbReference>
<keyword evidence="3" id="KW-1185">Reference proteome</keyword>
<dbReference type="GO" id="GO:0005829">
    <property type="term" value="C:cytosol"/>
    <property type="evidence" value="ECO:0007669"/>
    <property type="project" value="TreeGrafter"/>
</dbReference>
<gene>
    <name evidence="2" type="ORF">GPICK_06790</name>
</gene>
<reference evidence="2 3" key="1">
    <citation type="journal article" date="2015" name="Genome Announc.">
        <title>Complete Genome of Geobacter pickeringii G13T, a Metal-Reducing Isolate from Sedimentary Kaolin Deposits.</title>
        <authorList>
            <person name="Badalamenti J.P."/>
            <person name="Bond D.R."/>
        </authorList>
    </citation>
    <scope>NUCLEOTIDE SEQUENCE [LARGE SCALE GENOMIC DNA]</scope>
    <source>
        <strain evidence="2 3">G13</strain>
    </source>
</reference>
<keyword evidence="1" id="KW-0238">DNA-binding</keyword>
<dbReference type="STRING" id="345632.GPICK_06790"/>
<dbReference type="Proteomes" id="UP000057609">
    <property type="component" value="Chromosome"/>
</dbReference>
<dbReference type="PROSITE" id="PS01332">
    <property type="entry name" value="HTH_RRF2_1"/>
    <property type="match status" value="1"/>
</dbReference>
<dbReference type="HOGENOM" id="CLU_107144_1_1_7"/>
<accession>A0A0B5B8T0</accession>
<protein>
    <submittedName>
        <fullName evidence="2">Rrf2 family transcriptional regulator</fullName>
    </submittedName>
</protein>
<evidence type="ECO:0000313" key="2">
    <source>
        <dbReference type="EMBL" id="AJE03113.1"/>
    </source>
</evidence>
<dbReference type="KEGG" id="gpi:GPICK_06790"/>
<dbReference type="NCBIfam" id="TIGR00738">
    <property type="entry name" value="rrf2_super"/>
    <property type="match status" value="1"/>
</dbReference>
<dbReference type="EMBL" id="CP009788">
    <property type="protein sequence ID" value="AJE03113.1"/>
    <property type="molecule type" value="Genomic_DNA"/>
</dbReference>
<dbReference type="PANTHER" id="PTHR33221">
    <property type="entry name" value="WINGED HELIX-TURN-HELIX TRANSCRIPTIONAL REGULATOR, RRF2 FAMILY"/>
    <property type="match status" value="1"/>
</dbReference>
<evidence type="ECO:0000256" key="1">
    <source>
        <dbReference type="ARBA" id="ARBA00023125"/>
    </source>
</evidence>
<dbReference type="AlphaFoldDB" id="A0A0B5B8T0"/>
<dbReference type="InterPro" id="IPR036388">
    <property type="entry name" value="WH-like_DNA-bd_sf"/>
</dbReference>
<dbReference type="Pfam" id="PF02082">
    <property type="entry name" value="Rrf2"/>
    <property type="match status" value="1"/>
</dbReference>
<dbReference type="GO" id="GO:0003700">
    <property type="term" value="F:DNA-binding transcription factor activity"/>
    <property type="evidence" value="ECO:0007669"/>
    <property type="project" value="TreeGrafter"/>
</dbReference>
<evidence type="ECO:0000313" key="3">
    <source>
        <dbReference type="Proteomes" id="UP000057609"/>
    </source>
</evidence>
<dbReference type="GO" id="GO:0003677">
    <property type="term" value="F:DNA binding"/>
    <property type="evidence" value="ECO:0007669"/>
    <property type="project" value="UniProtKB-KW"/>
</dbReference>
<dbReference type="Gene3D" id="1.10.10.10">
    <property type="entry name" value="Winged helix-like DNA-binding domain superfamily/Winged helix DNA-binding domain"/>
    <property type="match status" value="1"/>
</dbReference>
<dbReference type="InterPro" id="IPR036390">
    <property type="entry name" value="WH_DNA-bd_sf"/>
</dbReference>
<dbReference type="InterPro" id="IPR030489">
    <property type="entry name" value="TR_Rrf2-type_CS"/>
</dbReference>
<organism evidence="2 3">
    <name type="scientific">Geobacter pickeringii</name>
    <dbReference type="NCBI Taxonomy" id="345632"/>
    <lineage>
        <taxon>Bacteria</taxon>
        <taxon>Pseudomonadati</taxon>
        <taxon>Thermodesulfobacteriota</taxon>
        <taxon>Desulfuromonadia</taxon>
        <taxon>Geobacterales</taxon>
        <taxon>Geobacteraceae</taxon>
        <taxon>Geobacter</taxon>
    </lineage>
</organism>
<dbReference type="PROSITE" id="PS51197">
    <property type="entry name" value="HTH_RRF2_2"/>
    <property type="match status" value="1"/>
</dbReference>
<dbReference type="InterPro" id="IPR000944">
    <property type="entry name" value="Tscrpt_reg_Rrf2"/>
</dbReference>
<dbReference type="SUPFAM" id="SSF46785">
    <property type="entry name" value="Winged helix' DNA-binding domain"/>
    <property type="match status" value="1"/>
</dbReference>
<name>A0A0B5B8T0_9BACT</name>
<proteinExistence type="predicted"/>